<dbReference type="AlphaFoldDB" id="A0AAE1HI40"/>
<sequence length="527" mass="59535">MESFQGTLIANVIKILPHKNADDAQIIVDFVIREGVKKVSDLRHITIASLKTICDTVDASDLYEEWQAQYGKKNDSVPSTSRSREPLSERNSETPTARFTMPLFDKNSPFIPAGVRQAIDLKKRPSVRDRQCMVDRIVDHLKEKVPNLVRSDFDSVADNLVQLYPESFKDTLAVSRHGSDSLRSQFKVKFDNLNRKPTKSRDQTTSAPASYGCLQFNPACPEGETEQSLVRRRDNLKSLFDHGRRHWDWRRIKVEMEITFYLQRKNINGPVSVPKPSSRRRRPQPENEENEQSGDEQAADNRAMTVVELKTEWPCLFKAAGMNYHLKLLTGSDFILQLDTFLAEDGKFLVEYLASKGETQAATRRKMIRSETRGNMDAYLAALIKMLTEYFSEDEAALVSFVEDTTDIDEVDLNILPADKTPHLVIASPSLFNVSRAYLSIDGVMVASCESLREGFGMLFSSYFMLGIRYPNSVACTLSYVQKAIANIAPERGTKCSSSLLQSRANTKAAKLHNNFAAFKDSLDEND</sequence>
<protein>
    <submittedName>
        <fullName evidence="2">ATP-dependent 6-phosphofructokinase subunit alpha</fullName>
    </submittedName>
</protein>
<feature type="compositionally biased region" description="Basic and acidic residues" evidence="1">
    <location>
        <begin position="82"/>
        <end position="92"/>
    </location>
</feature>
<evidence type="ECO:0000313" key="3">
    <source>
        <dbReference type="Proteomes" id="UP001219518"/>
    </source>
</evidence>
<accession>A0AAE1HI40</accession>
<gene>
    <name evidence="2" type="ORF">KUF71_010771</name>
</gene>
<reference evidence="2" key="2">
    <citation type="journal article" date="2023" name="BMC Genomics">
        <title>Pest status, molecular evolution, and epigenetic factors derived from the genome assembly of Frankliniella fusca, a thysanopteran phytovirus vector.</title>
        <authorList>
            <person name="Catto M.A."/>
            <person name="Labadie P.E."/>
            <person name="Jacobson A.L."/>
            <person name="Kennedy G.G."/>
            <person name="Srinivasan R."/>
            <person name="Hunt B.G."/>
        </authorList>
    </citation>
    <scope>NUCLEOTIDE SEQUENCE</scope>
    <source>
        <strain evidence="2">PL_HMW_Pooled</strain>
    </source>
</reference>
<name>A0AAE1HI40_9NEOP</name>
<dbReference type="Proteomes" id="UP001219518">
    <property type="component" value="Unassembled WGS sequence"/>
</dbReference>
<dbReference type="EMBL" id="JAHWGI010001040">
    <property type="protein sequence ID" value="KAK3921599.1"/>
    <property type="molecule type" value="Genomic_DNA"/>
</dbReference>
<evidence type="ECO:0000256" key="1">
    <source>
        <dbReference type="SAM" id="MobiDB-lite"/>
    </source>
</evidence>
<dbReference type="PANTHER" id="PTHR31025:SF22">
    <property type="entry name" value="IP13529P"/>
    <property type="match status" value="1"/>
</dbReference>
<feature type="compositionally biased region" description="Acidic residues" evidence="1">
    <location>
        <begin position="286"/>
        <end position="298"/>
    </location>
</feature>
<keyword evidence="3" id="KW-1185">Reference proteome</keyword>
<organism evidence="2 3">
    <name type="scientific">Frankliniella fusca</name>
    <dbReference type="NCBI Taxonomy" id="407009"/>
    <lineage>
        <taxon>Eukaryota</taxon>
        <taxon>Metazoa</taxon>
        <taxon>Ecdysozoa</taxon>
        <taxon>Arthropoda</taxon>
        <taxon>Hexapoda</taxon>
        <taxon>Insecta</taxon>
        <taxon>Pterygota</taxon>
        <taxon>Neoptera</taxon>
        <taxon>Paraneoptera</taxon>
        <taxon>Thysanoptera</taxon>
        <taxon>Terebrantia</taxon>
        <taxon>Thripoidea</taxon>
        <taxon>Thripidae</taxon>
        <taxon>Frankliniella</taxon>
    </lineage>
</organism>
<proteinExistence type="predicted"/>
<evidence type="ECO:0000313" key="2">
    <source>
        <dbReference type="EMBL" id="KAK3921599.1"/>
    </source>
</evidence>
<reference evidence="2" key="1">
    <citation type="submission" date="2021-07" db="EMBL/GenBank/DDBJ databases">
        <authorList>
            <person name="Catto M.A."/>
            <person name="Jacobson A."/>
            <person name="Kennedy G."/>
            <person name="Labadie P."/>
            <person name="Hunt B.G."/>
            <person name="Srinivasan R."/>
        </authorList>
    </citation>
    <scope>NUCLEOTIDE SEQUENCE</scope>
    <source>
        <strain evidence="2">PL_HMW_Pooled</strain>
        <tissue evidence="2">Head</tissue>
    </source>
</reference>
<dbReference type="PANTHER" id="PTHR31025">
    <property type="entry name" value="SI:CH211-196P9.1-RELATED"/>
    <property type="match status" value="1"/>
</dbReference>
<feature type="region of interest" description="Disordered" evidence="1">
    <location>
        <begin position="269"/>
        <end position="301"/>
    </location>
</feature>
<comment type="caution">
    <text evidence="2">The sequence shown here is derived from an EMBL/GenBank/DDBJ whole genome shotgun (WGS) entry which is preliminary data.</text>
</comment>
<feature type="region of interest" description="Disordered" evidence="1">
    <location>
        <begin position="73"/>
        <end position="96"/>
    </location>
</feature>